<evidence type="ECO:0000259" key="2">
    <source>
        <dbReference type="Pfam" id="PF12081"/>
    </source>
</evidence>
<name>A0A096C1Z5_9BACT</name>
<dbReference type="Pfam" id="PF21602">
    <property type="entry name" value="GldM_3rd"/>
    <property type="match status" value="1"/>
</dbReference>
<dbReference type="Pfam" id="PF12080">
    <property type="entry name" value="GldM_4th"/>
    <property type="match status" value="1"/>
</dbReference>
<protein>
    <submittedName>
        <fullName evidence="5">Gliding motility-associated protein GldM</fullName>
    </submittedName>
</protein>
<dbReference type="InterPro" id="IPR048406">
    <property type="entry name" value="GldM_Ig-like-2"/>
</dbReference>
<proteinExistence type="predicted"/>
<feature type="domain" description="Gliding motility-associated protein GldM N-terminal" evidence="2">
    <location>
        <begin position="33"/>
        <end position="218"/>
    </location>
</feature>
<evidence type="ECO:0000259" key="3">
    <source>
        <dbReference type="Pfam" id="PF21601"/>
    </source>
</evidence>
<feature type="domain" description="Gliding motility-associated protein GldM first immunoglobulin-like" evidence="3">
    <location>
        <begin position="223"/>
        <end position="313"/>
    </location>
</feature>
<gene>
    <name evidence="5" type="ORF">HMPREF0654_06790</name>
</gene>
<dbReference type="AlphaFoldDB" id="A0A096C1Z5"/>
<dbReference type="Proteomes" id="UP000029538">
    <property type="component" value="Unassembled WGS sequence"/>
</dbReference>
<evidence type="ECO:0000259" key="4">
    <source>
        <dbReference type="Pfam" id="PF21602"/>
    </source>
</evidence>
<dbReference type="EMBL" id="JRNR01000064">
    <property type="protein sequence ID" value="KGF49027.1"/>
    <property type="molecule type" value="Genomic_DNA"/>
</dbReference>
<evidence type="ECO:0000259" key="1">
    <source>
        <dbReference type="Pfam" id="PF12080"/>
    </source>
</evidence>
<sequence length="529" mass="58297">MAIIKRKVSPRQKMINLMYVVLMAMLALNVSTEVLNGFSIVEESLNRTTGNSSMENKAIFDELELMMKKNPQKVKEWFAMATTVRNMSDSLYNFAQELKVEIVKEADGKYGDPLNIKNKDNLEASGVVMLAPGTGRGHELFDAVNSYRERILKFVTDPLQKKIIASNLSTEVPSHTLNKNWEEYMFEDMPTSAAVTLLSKLQSDIRYAEGEVLHTLVANVGLKDIRVNKLQAFVVPSQTRLYPGETLTAQMFMAAVDSTQQPQVYVNGQLIKGNKITVKAGTPGKHTINGYILIKDLAGNVLRRNFTQDYWVTGGPQPQRYISPDGMQRTPPFEGMATIAADLMNVLYAGFDNPITISIPNTAQGDVQASMSGGSLVSRGGGKFVARPSSVGNPVTISVSAKGRKIGEYKFRVRKLPDPAPYIAMGSDRFKSGALSKSALMATTGIHAAIDDGLLDIPFTVTSFRTVFFDNMGNAVPLASNGAQFSAQQKEQFRRLSRNKRFYITNVVVHGPDGTTRTLNGRNMEVIVR</sequence>
<reference evidence="5 6" key="1">
    <citation type="submission" date="2014-07" db="EMBL/GenBank/DDBJ databases">
        <authorList>
            <person name="McCorrison J."/>
            <person name="Sanka R."/>
            <person name="Torralba M."/>
            <person name="Gillis M."/>
            <person name="Haft D.H."/>
            <person name="Methe B."/>
            <person name="Sutton G."/>
            <person name="Nelson K.E."/>
        </authorList>
    </citation>
    <scope>NUCLEOTIDE SEQUENCE [LARGE SCALE GENOMIC DNA]</scope>
    <source>
        <strain evidence="5 6">DNF00882</strain>
    </source>
</reference>
<evidence type="ECO:0000313" key="6">
    <source>
        <dbReference type="Proteomes" id="UP000029538"/>
    </source>
</evidence>
<dbReference type="InterPro" id="IPR022720">
    <property type="entry name" value="Motility-assoc_prot_GldM_N"/>
</dbReference>
<dbReference type="NCBIfam" id="TIGR03517">
    <property type="entry name" value="GldM_gliding"/>
    <property type="match status" value="1"/>
</dbReference>
<feature type="domain" description="Gliding motility-associated protein GldM C-terminal" evidence="1">
    <location>
        <begin position="417"/>
        <end position="528"/>
    </location>
</feature>
<dbReference type="InterPro" id="IPR048405">
    <property type="entry name" value="GldM_Ig-like-1"/>
</dbReference>
<comment type="caution">
    <text evidence="5">The sequence shown here is derived from an EMBL/GenBank/DDBJ whole genome shotgun (WGS) entry which is preliminary data.</text>
</comment>
<accession>A0A096C1Z5</accession>
<evidence type="ECO:0000313" key="5">
    <source>
        <dbReference type="EMBL" id="KGF49027.1"/>
    </source>
</evidence>
<feature type="domain" description="Gliding motility-associated protein GldM second immunoglobulin-like" evidence="4">
    <location>
        <begin position="336"/>
        <end position="414"/>
    </location>
</feature>
<dbReference type="InterPro" id="IPR019859">
    <property type="entry name" value="Motility-assoc_prot_GldM"/>
</dbReference>
<organism evidence="5 6">
    <name type="scientific">Prevotella disiens DNF00882</name>
    <dbReference type="NCBI Taxonomy" id="1401075"/>
    <lineage>
        <taxon>Bacteria</taxon>
        <taxon>Pseudomonadati</taxon>
        <taxon>Bacteroidota</taxon>
        <taxon>Bacteroidia</taxon>
        <taxon>Bacteroidales</taxon>
        <taxon>Prevotellaceae</taxon>
        <taxon>Prevotella</taxon>
    </lineage>
</organism>
<dbReference type="Pfam" id="PF12081">
    <property type="entry name" value="GldM_1st"/>
    <property type="match status" value="1"/>
</dbReference>
<dbReference type="Pfam" id="PF21601">
    <property type="entry name" value="GldM_2nd"/>
    <property type="match status" value="1"/>
</dbReference>
<dbReference type="RefSeq" id="WP_036883414.1">
    <property type="nucleotide sequence ID" value="NZ_JRNR01000064.1"/>
</dbReference>
<dbReference type="InterPro" id="IPR022719">
    <property type="entry name" value="Motility-assoc_prot_GldM_C"/>
</dbReference>